<protein>
    <submittedName>
        <fullName evidence="3">Phosphotransferase system lactose/cellobiose-specific IIB subunit</fullName>
    </submittedName>
</protein>
<dbReference type="STRING" id="633147.Olsu_1696"/>
<evidence type="ECO:0000256" key="1">
    <source>
        <dbReference type="ARBA" id="ARBA00022679"/>
    </source>
</evidence>
<dbReference type="AlphaFoldDB" id="E1QXD3"/>
<dbReference type="Proteomes" id="UP000000333">
    <property type="component" value="Chromosome"/>
</dbReference>
<gene>
    <name evidence="3" type="ordered locus">Olsu_1696</name>
</gene>
<evidence type="ECO:0000313" key="3">
    <source>
        <dbReference type="EMBL" id="ADK68786.1"/>
    </source>
</evidence>
<keyword evidence="4" id="KW-1185">Reference proteome</keyword>
<dbReference type="PROSITE" id="PS51099">
    <property type="entry name" value="PTS_EIIB_TYPE_2"/>
    <property type="match status" value="1"/>
</dbReference>
<dbReference type="Pfam" id="PF02302">
    <property type="entry name" value="PTS_IIB"/>
    <property type="match status" value="1"/>
</dbReference>
<dbReference type="CDD" id="cd05566">
    <property type="entry name" value="PTS_IIB_galactitol"/>
    <property type="match status" value="1"/>
</dbReference>
<evidence type="ECO:0000313" key="4">
    <source>
        <dbReference type="Proteomes" id="UP000000333"/>
    </source>
</evidence>
<dbReference type="OrthoDB" id="3196672at2"/>
<feature type="domain" description="PTS EIIB type-2" evidence="2">
    <location>
        <begin position="1"/>
        <end position="94"/>
    </location>
</feature>
<dbReference type="GeneID" id="78513074"/>
<reference evidence="3 4" key="1">
    <citation type="journal article" date="2010" name="Stand. Genomic Sci.">
        <title>Complete genome sequence of Olsenella uli type strain (VPI D76D-27C).</title>
        <authorList>
            <person name="Goker M."/>
            <person name="Held B."/>
            <person name="Lucas S."/>
            <person name="Nolan M."/>
            <person name="Yasawong M."/>
            <person name="Glavina Del Rio T."/>
            <person name="Tice H."/>
            <person name="Cheng J.F."/>
            <person name="Bruce D."/>
            <person name="Detter J.C."/>
            <person name="Tapia R."/>
            <person name="Han C."/>
            <person name="Goodwin L."/>
            <person name="Pitluck S."/>
            <person name="Liolios K."/>
            <person name="Ivanova N."/>
            <person name="Mavromatis K."/>
            <person name="Mikhailova N."/>
            <person name="Pati A."/>
            <person name="Chen A."/>
            <person name="Palaniappan K."/>
            <person name="Land M."/>
            <person name="Hauser L."/>
            <person name="Chang Y.J."/>
            <person name="Jeffries C.D."/>
            <person name="Rohde M."/>
            <person name="Sikorski J."/>
            <person name="Pukall R."/>
            <person name="Woyke T."/>
            <person name="Bristow J."/>
            <person name="Eisen J.A."/>
            <person name="Markowitz V."/>
            <person name="Hugenholtz P."/>
            <person name="Kyrpides N.C."/>
            <person name="Klenk H.P."/>
            <person name="Lapidus A."/>
        </authorList>
    </citation>
    <scope>NUCLEOTIDE SEQUENCE [LARGE SCALE GENOMIC DNA]</scope>
    <source>
        <strain evidence="4">ATCC 49627 / DSM 7084 / CIP 109912 / JCM 12494 / NCIMB 702895 / VPI D76D-27C</strain>
    </source>
</reference>
<sequence length="94" mass="9765">MKDIIIACGSGVATSTAVVAKISDLLDSNGFAGEYRIQQCSIAEAVGKSKGADLMIATTAKPDGIECPFISGIPFLTGIGKAAIEQQIVDFMRQ</sequence>
<dbReference type="InterPro" id="IPR036095">
    <property type="entry name" value="PTS_EIIB-like_sf"/>
</dbReference>
<dbReference type="KEGG" id="ols:Olsu_1696"/>
<dbReference type="PATRIC" id="fig|633147.7.peg.1401"/>
<name>E1QXD3_OLSUV</name>
<dbReference type="eggNOG" id="COG3414">
    <property type="taxonomic scope" value="Bacteria"/>
</dbReference>
<dbReference type="GO" id="GO:0009401">
    <property type="term" value="P:phosphoenolpyruvate-dependent sugar phosphotransferase system"/>
    <property type="evidence" value="ECO:0007669"/>
    <property type="project" value="InterPro"/>
</dbReference>
<organism evidence="3 4">
    <name type="scientific">Olsenella uli (strain ATCC 49627 / DSM 7084 / CCUG 31166 / CIP 109912 / JCM 12494 / LMG 11480 / NCIMB 702895 / VPI D76D-27C)</name>
    <name type="common">Lactobacillus uli</name>
    <dbReference type="NCBI Taxonomy" id="633147"/>
    <lineage>
        <taxon>Bacteria</taxon>
        <taxon>Bacillati</taxon>
        <taxon>Actinomycetota</taxon>
        <taxon>Coriobacteriia</taxon>
        <taxon>Coriobacteriales</taxon>
        <taxon>Atopobiaceae</taxon>
        <taxon>Olsenella</taxon>
    </lineage>
</organism>
<dbReference type="GO" id="GO:0008982">
    <property type="term" value="F:protein-N(PI)-phosphohistidine-sugar phosphotransferase activity"/>
    <property type="evidence" value="ECO:0007669"/>
    <property type="project" value="InterPro"/>
</dbReference>
<proteinExistence type="predicted"/>
<evidence type="ECO:0000259" key="2">
    <source>
        <dbReference type="PROSITE" id="PS51099"/>
    </source>
</evidence>
<dbReference type="SUPFAM" id="SSF52794">
    <property type="entry name" value="PTS system IIB component-like"/>
    <property type="match status" value="1"/>
</dbReference>
<dbReference type="InterPro" id="IPR003501">
    <property type="entry name" value="PTS_EIIB_2/3"/>
</dbReference>
<dbReference type="EMBL" id="CP002106">
    <property type="protein sequence ID" value="ADK68786.1"/>
    <property type="molecule type" value="Genomic_DNA"/>
</dbReference>
<dbReference type="InterPro" id="IPR013011">
    <property type="entry name" value="PTS_EIIB_2"/>
</dbReference>
<dbReference type="Gene3D" id="3.40.50.2300">
    <property type="match status" value="1"/>
</dbReference>
<keyword evidence="1 3" id="KW-0808">Transferase</keyword>
<dbReference type="HOGENOM" id="CLU_159248_3_1_11"/>
<dbReference type="RefSeq" id="WP_013252537.1">
    <property type="nucleotide sequence ID" value="NC_014363.1"/>
</dbReference>
<accession>E1QXD3</accession>